<reference evidence="2" key="1">
    <citation type="submission" date="2012-09" db="EMBL/GenBank/DDBJ databases">
        <title>Metagenomic Characterization of a Microbial Community in Wastewater Detects High Levels of Antibiotic Resistance.</title>
        <authorList>
            <person name="Abrams M."/>
            <person name="Caldwell A."/>
            <person name="Vandaei E."/>
            <person name="Lee W."/>
            <person name="Perrott J."/>
            <person name="Khan S.Y."/>
            <person name="Ta J."/>
            <person name="Romero D."/>
            <person name="Nguyen V."/>
            <person name="Pourmand N."/>
            <person name="Ouverney C.C."/>
        </authorList>
    </citation>
    <scope>NUCLEOTIDE SEQUENCE</scope>
</reference>
<name>L7VXZ2_9BACT</name>
<accession>L7VXZ2</accession>
<evidence type="ECO:0000313" key="2">
    <source>
        <dbReference type="EMBL" id="AGC72316.1"/>
    </source>
</evidence>
<dbReference type="EMBL" id="JX649898">
    <property type="protein sequence ID" value="AGC72316.1"/>
    <property type="molecule type" value="Genomic_DNA"/>
</dbReference>
<proteinExistence type="predicted"/>
<sequence length="57" mass="6851">MVYFQSSNPKKEEAGFWGLLITNVLMNPFKILLFYNSYPLKLFFCIIRISYHSEWLV</sequence>
<evidence type="ECO:0000256" key="1">
    <source>
        <dbReference type="SAM" id="Phobius"/>
    </source>
</evidence>
<keyword evidence="1" id="KW-0472">Membrane</keyword>
<organism evidence="2">
    <name type="scientific">uncultured bacterium A1Q1_fos_1093</name>
    <dbReference type="NCBI Taxonomy" id="1256542"/>
    <lineage>
        <taxon>Bacteria</taxon>
        <taxon>environmental samples</taxon>
    </lineage>
</organism>
<keyword evidence="1" id="KW-0812">Transmembrane</keyword>
<feature type="transmembrane region" description="Helical" evidence="1">
    <location>
        <begin position="14"/>
        <end position="35"/>
    </location>
</feature>
<keyword evidence="1" id="KW-1133">Transmembrane helix</keyword>
<protein>
    <submittedName>
        <fullName evidence="2">Uncharacterized protein</fullName>
    </submittedName>
</protein>
<dbReference type="AlphaFoldDB" id="L7VXZ2"/>